<feature type="domain" description="Colicin D C-terminal" evidence="3">
    <location>
        <begin position="355"/>
        <end position="438"/>
    </location>
</feature>
<dbReference type="RefSeq" id="WP_317565939.1">
    <property type="nucleotide sequence ID" value="NZ_JAWLJX010000008.1"/>
</dbReference>
<feature type="transmembrane region" description="Helical" evidence="2">
    <location>
        <begin position="251"/>
        <end position="273"/>
    </location>
</feature>
<keyword evidence="2" id="KW-1133">Transmembrane helix</keyword>
<keyword evidence="5" id="KW-1185">Reference proteome</keyword>
<gene>
    <name evidence="4" type="ORF">R3P96_21000</name>
</gene>
<protein>
    <submittedName>
        <fullName evidence="4">Colicin D domain-containing protein</fullName>
    </submittedName>
</protein>
<evidence type="ECO:0000259" key="3">
    <source>
        <dbReference type="Pfam" id="PF11429"/>
    </source>
</evidence>
<accession>A0ABU4BI03</accession>
<sequence>MSDLDLDPQDYYDVADACVRVAAEFFGAANQHLDQLYECGSMAGSYEEATEWASSYDDRANETLSTIRFLAEAIHHYGNVVAQLGFNHAMADYNAAVAAGQQSQLPPDPPPNPAAPMFVCKVPVPSAGGDGGLLDSGLGLVEKIGVIVPDGDTDKLEIARAAWAAIAADAACAAVPDALERAAATFDTVTAPDAVFVDEDLRELKAAADDVLNAANELAVSCEEHRDGLNQLRSDLMSELEGLRNDLLKELAITAAIGVAASFVTFGLGAIAASERAVSIAARFASPLRRVIDVWNSARNLRRGVKRERDLQRRQKELDRIKNLGDESPSPSSGPGLSPAIKRIDPVDVTFDAGQIEKKFKHAAQFGVDQPRGRPGFDAFQQAVRHQVSDPATMHIEGTYRGNPAILNYNPDSGLVVVQSPSGAFVSGWKLSDLQVSNVLEHGNLGGG</sequence>
<dbReference type="EMBL" id="JAWLJX010000008">
    <property type="protein sequence ID" value="MDV6263824.1"/>
    <property type="molecule type" value="Genomic_DNA"/>
</dbReference>
<feature type="compositionally biased region" description="Low complexity" evidence="1">
    <location>
        <begin position="328"/>
        <end position="339"/>
    </location>
</feature>
<evidence type="ECO:0000256" key="2">
    <source>
        <dbReference type="SAM" id="Phobius"/>
    </source>
</evidence>
<organism evidence="4 5">
    <name type="scientific">Rhodococcoides yunnanense</name>
    <dbReference type="NCBI Taxonomy" id="278209"/>
    <lineage>
        <taxon>Bacteria</taxon>
        <taxon>Bacillati</taxon>
        <taxon>Actinomycetota</taxon>
        <taxon>Actinomycetes</taxon>
        <taxon>Mycobacteriales</taxon>
        <taxon>Nocardiaceae</taxon>
        <taxon>Rhodococcoides</taxon>
    </lineage>
</organism>
<feature type="region of interest" description="Disordered" evidence="1">
    <location>
        <begin position="319"/>
        <end position="342"/>
    </location>
</feature>
<keyword evidence="2" id="KW-0472">Membrane</keyword>
<keyword evidence="2" id="KW-0812">Transmembrane</keyword>
<dbReference type="Proteomes" id="UP001185755">
    <property type="component" value="Unassembled WGS sequence"/>
</dbReference>
<dbReference type="SUPFAM" id="SSF102824">
    <property type="entry name" value="Colicin D/E5 nuclease domain"/>
    <property type="match status" value="1"/>
</dbReference>
<dbReference type="Pfam" id="PF11429">
    <property type="entry name" value="Colicin_D"/>
    <property type="match status" value="1"/>
</dbReference>
<dbReference type="InterPro" id="IPR037178">
    <property type="entry name" value="ColicinD_C_sf"/>
</dbReference>
<comment type="caution">
    <text evidence="4">The sequence shown here is derived from an EMBL/GenBank/DDBJ whole genome shotgun (WGS) entry which is preliminary data.</text>
</comment>
<reference evidence="4 5" key="1">
    <citation type="submission" date="2023-10" db="EMBL/GenBank/DDBJ databases">
        <title>Development of a sustainable strategy for remediation of hydrocarbon-contaminated territories based on the waste exchange concept.</title>
        <authorList>
            <person name="Krivoruchko A."/>
        </authorList>
    </citation>
    <scope>NUCLEOTIDE SEQUENCE [LARGE SCALE GENOMIC DNA]</scope>
    <source>
        <strain evidence="4 5">IEGM 1323</strain>
    </source>
</reference>
<name>A0ABU4BI03_9NOCA</name>
<evidence type="ECO:0000256" key="1">
    <source>
        <dbReference type="SAM" id="MobiDB-lite"/>
    </source>
</evidence>
<dbReference type="InterPro" id="IPR038233">
    <property type="entry name" value="Colicin_D/E5_nuclease"/>
</dbReference>
<dbReference type="InterPro" id="IPR024440">
    <property type="entry name" value="ColicinD_C"/>
</dbReference>
<proteinExistence type="predicted"/>
<evidence type="ECO:0000313" key="5">
    <source>
        <dbReference type="Proteomes" id="UP001185755"/>
    </source>
</evidence>
<dbReference type="Gene3D" id="3.10.450.200">
    <property type="match status" value="1"/>
</dbReference>
<evidence type="ECO:0000313" key="4">
    <source>
        <dbReference type="EMBL" id="MDV6263824.1"/>
    </source>
</evidence>